<dbReference type="Proteomes" id="UP000299102">
    <property type="component" value="Unassembled WGS sequence"/>
</dbReference>
<evidence type="ECO:0000313" key="2">
    <source>
        <dbReference type="Proteomes" id="UP000299102"/>
    </source>
</evidence>
<evidence type="ECO:0000313" key="1">
    <source>
        <dbReference type="EMBL" id="GBP27451.1"/>
    </source>
</evidence>
<name>A0A4C1ULY0_EUMVA</name>
<reference evidence="1 2" key="1">
    <citation type="journal article" date="2019" name="Commun. Biol.">
        <title>The bagworm genome reveals a unique fibroin gene that provides high tensile strength.</title>
        <authorList>
            <person name="Kono N."/>
            <person name="Nakamura H."/>
            <person name="Ohtoshi R."/>
            <person name="Tomita M."/>
            <person name="Numata K."/>
            <person name="Arakawa K."/>
        </authorList>
    </citation>
    <scope>NUCLEOTIDE SEQUENCE [LARGE SCALE GENOMIC DNA]</scope>
</reference>
<sequence length="245" mass="27603">MPQIEPNAVFPKRIRTISLKSKSECRSHLRGYFMSYVGFPSRPCNCTASISIIGDLTNEFQVKLNHSCFRGHVKSSQVVIAVKDITSDDIITVPQYSTPSKRHCFRNIAKLTRDYVDDADTASTSSSTVLLRYNGNAANLAAAQKWVDSNDETPHSQRVLTCNISFRCCESPRLVVERLSSDECEFRWSTLPFLVFINLMPFITYNLPSREAGKTLMIFLGLRVSMGSDDHPSTIEWLAFSFALL</sequence>
<keyword evidence="2" id="KW-1185">Reference proteome</keyword>
<comment type="caution">
    <text evidence="1">The sequence shown here is derived from an EMBL/GenBank/DDBJ whole genome shotgun (WGS) entry which is preliminary data.</text>
</comment>
<gene>
    <name evidence="1" type="ORF">EVAR_17153_1</name>
</gene>
<dbReference type="EMBL" id="BGZK01000193">
    <property type="protein sequence ID" value="GBP27451.1"/>
    <property type="molecule type" value="Genomic_DNA"/>
</dbReference>
<proteinExistence type="predicted"/>
<accession>A0A4C1ULY0</accession>
<dbReference type="AlphaFoldDB" id="A0A4C1ULY0"/>
<protein>
    <submittedName>
        <fullName evidence="1">Uncharacterized protein</fullName>
    </submittedName>
</protein>
<organism evidence="1 2">
    <name type="scientific">Eumeta variegata</name>
    <name type="common">Bagworm moth</name>
    <name type="synonym">Eumeta japonica</name>
    <dbReference type="NCBI Taxonomy" id="151549"/>
    <lineage>
        <taxon>Eukaryota</taxon>
        <taxon>Metazoa</taxon>
        <taxon>Ecdysozoa</taxon>
        <taxon>Arthropoda</taxon>
        <taxon>Hexapoda</taxon>
        <taxon>Insecta</taxon>
        <taxon>Pterygota</taxon>
        <taxon>Neoptera</taxon>
        <taxon>Endopterygota</taxon>
        <taxon>Lepidoptera</taxon>
        <taxon>Glossata</taxon>
        <taxon>Ditrysia</taxon>
        <taxon>Tineoidea</taxon>
        <taxon>Psychidae</taxon>
        <taxon>Oiketicinae</taxon>
        <taxon>Eumeta</taxon>
    </lineage>
</organism>